<evidence type="ECO:0000256" key="2">
    <source>
        <dbReference type="ARBA" id="ARBA00023110"/>
    </source>
</evidence>
<dbReference type="PANTHER" id="PTHR11071:SF561">
    <property type="entry name" value="PEPTIDYL-PROLYL CIS-TRANS ISOMERASE D-RELATED"/>
    <property type="match status" value="1"/>
</dbReference>
<dbReference type="Pfam" id="PF00160">
    <property type="entry name" value="Pro_isomerase"/>
    <property type="match status" value="1"/>
</dbReference>
<dbReference type="GO" id="GO:0005737">
    <property type="term" value="C:cytoplasm"/>
    <property type="evidence" value="ECO:0007669"/>
    <property type="project" value="TreeGrafter"/>
</dbReference>
<proteinExistence type="inferred from homology"/>
<dbReference type="STRING" id="1330018.A0A167GYX5"/>
<comment type="function">
    <text evidence="4">PPIases accelerate the folding of proteins. It catalyzes the cis-trans isomerization of proline imidic peptide bonds in oligopeptides.</text>
</comment>
<dbReference type="GO" id="GO:0003755">
    <property type="term" value="F:peptidyl-prolyl cis-trans isomerase activity"/>
    <property type="evidence" value="ECO:0007669"/>
    <property type="project" value="UniProtKB-UniRule"/>
</dbReference>
<dbReference type="PRINTS" id="PR00153">
    <property type="entry name" value="CSAPPISMRASE"/>
</dbReference>
<dbReference type="PANTHER" id="PTHR11071">
    <property type="entry name" value="PEPTIDYL-PROLYL CIS-TRANS ISOMERASE"/>
    <property type="match status" value="1"/>
</dbReference>
<keyword evidence="2 4" id="KW-0697">Rotamase</keyword>
<dbReference type="PROSITE" id="PS00170">
    <property type="entry name" value="CSA_PPIASE_1"/>
    <property type="match status" value="1"/>
</dbReference>
<evidence type="ECO:0000256" key="1">
    <source>
        <dbReference type="ARBA" id="ARBA00000971"/>
    </source>
</evidence>
<dbReference type="OrthoDB" id="193499at2759"/>
<dbReference type="InterPro" id="IPR029000">
    <property type="entry name" value="Cyclophilin-like_dom_sf"/>
</dbReference>
<feature type="domain" description="PPIase cyclophilin-type" evidence="5">
    <location>
        <begin position="73"/>
        <end position="234"/>
    </location>
</feature>
<keyword evidence="3 4" id="KW-0413">Isomerase</keyword>
<evidence type="ECO:0000313" key="7">
    <source>
        <dbReference type="Proteomes" id="UP000076738"/>
    </source>
</evidence>
<dbReference type="EMBL" id="KV417329">
    <property type="protein sequence ID" value="KZO91053.1"/>
    <property type="molecule type" value="Genomic_DNA"/>
</dbReference>
<reference evidence="6 7" key="1">
    <citation type="journal article" date="2016" name="Mol. Biol. Evol.">
        <title>Comparative Genomics of Early-Diverging Mushroom-Forming Fungi Provides Insights into the Origins of Lignocellulose Decay Capabilities.</title>
        <authorList>
            <person name="Nagy L.G."/>
            <person name="Riley R."/>
            <person name="Tritt A."/>
            <person name="Adam C."/>
            <person name="Daum C."/>
            <person name="Floudas D."/>
            <person name="Sun H."/>
            <person name="Yadav J.S."/>
            <person name="Pangilinan J."/>
            <person name="Larsson K.H."/>
            <person name="Matsuura K."/>
            <person name="Barry K."/>
            <person name="Labutti K."/>
            <person name="Kuo R."/>
            <person name="Ohm R.A."/>
            <person name="Bhattacharya S.S."/>
            <person name="Shirouzu T."/>
            <person name="Yoshinaga Y."/>
            <person name="Martin F.M."/>
            <person name="Grigoriev I.V."/>
            <person name="Hibbett D.S."/>
        </authorList>
    </citation>
    <scope>NUCLEOTIDE SEQUENCE [LARGE SCALE GENOMIC DNA]</scope>
    <source>
        <strain evidence="6 7">TUFC12733</strain>
    </source>
</reference>
<dbReference type="InterPro" id="IPR020892">
    <property type="entry name" value="Cyclophilin-type_PPIase_CS"/>
</dbReference>
<dbReference type="AlphaFoldDB" id="A0A167GYX5"/>
<keyword evidence="7" id="KW-1185">Reference proteome</keyword>
<dbReference type="Gene3D" id="2.40.100.10">
    <property type="entry name" value="Cyclophilin-like"/>
    <property type="match status" value="1"/>
</dbReference>
<evidence type="ECO:0000256" key="3">
    <source>
        <dbReference type="ARBA" id="ARBA00023235"/>
    </source>
</evidence>
<dbReference type="GO" id="GO:0006457">
    <property type="term" value="P:protein folding"/>
    <property type="evidence" value="ECO:0007669"/>
    <property type="project" value="InterPro"/>
</dbReference>
<dbReference type="Proteomes" id="UP000076738">
    <property type="component" value="Unassembled WGS sequence"/>
</dbReference>
<dbReference type="EC" id="5.2.1.8" evidence="4"/>
<dbReference type="PROSITE" id="PS50072">
    <property type="entry name" value="CSA_PPIASE_2"/>
    <property type="match status" value="1"/>
</dbReference>
<dbReference type="SUPFAM" id="SSF50891">
    <property type="entry name" value="Cyclophilin-like"/>
    <property type="match status" value="1"/>
</dbReference>
<dbReference type="GO" id="GO:0016018">
    <property type="term" value="F:cyclosporin A binding"/>
    <property type="evidence" value="ECO:0007669"/>
    <property type="project" value="TreeGrafter"/>
</dbReference>
<protein>
    <recommendedName>
        <fullName evidence="4">Peptidyl-prolyl cis-trans isomerase</fullName>
        <shortName evidence="4">PPIase</shortName>
        <ecNumber evidence="4">5.2.1.8</ecNumber>
    </recommendedName>
</protein>
<evidence type="ECO:0000256" key="4">
    <source>
        <dbReference type="RuleBase" id="RU363019"/>
    </source>
</evidence>
<gene>
    <name evidence="6" type="ORF">CALVIDRAFT_506107</name>
</gene>
<comment type="similarity">
    <text evidence="4">Belongs to the cyclophilin-type PPIase family.</text>
</comment>
<name>A0A167GYX5_CALVF</name>
<evidence type="ECO:0000259" key="5">
    <source>
        <dbReference type="PROSITE" id="PS50072"/>
    </source>
</evidence>
<organism evidence="6 7">
    <name type="scientific">Calocera viscosa (strain TUFC12733)</name>
    <dbReference type="NCBI Taxonomy" id="1330018"/>
    <lineage>
        <taxon>Eukaryota</taxon>
        <taxon>Fungi</taxon>
        <taxon>Dikarya</taxon>
        <taxon>Basidiomycota</taxon>
        <taxon>Agaricomycotina</taxon>
        <taxon>Dacrymycetes</taxon>
        <taxon>Dacrymycetales</taxon>
        <taxon>Dacrymycetaceae</taxon>
        <taxon>Calocera</taxon>
    </lineage>
</organism>
<accession>A0A167GYX5</accession>
<sequence>MATRVFLDIGIGDKAAYANASKVYEDAQSWLALNGAKYSLPPSFEELDAVQQETLASIYPGDLSSGKPASLVAGRLVIELDQSTGLQKTRDNFVSLCTGDKEMCKNAPNKKLHYVGTPFHRIVKDFVAQGGDVTRRDGSGGESIYGGKFNDEKAGLKAKPVRGSVAMANAGKNSNTSQFFFVLSSDPAQLKKIYGKYVVFGQVVQGMDVLDKLNDIGTQVGGPVLEVWIDDSGTV</sequence>
<dbReference type="InterPro" id="IPR002130">
    <property type="entry name" value="Cyclophilin-type_PPIase_dom"/>
</dbReference>
<evidence type="ECO:0000313" key="6">
    <source>
        <dbReference type="EMBL" id="KZO91053.1"/>
    </source>
</evidence>
<comment type="catalytic activity">
    <reaction evidence="1 4">
        <text>[protein]-peptidylproline (omega=180) = [protein]-peptidylproline (omega=0)</text>
        <dbReference type="Rhea" id="RHEA:16237"/>
        <dbReference type="Rhea" id="RHEA-COMP:10747"/>
        <dbReference type="Rhea" id="RHEA-COMP:10748"/>
        <dbReference type="ChEBI" id="CHEBI:83833"/>
        <dbReference type="ChEBI" id="CHEBI:83834"/>
        <dbReference type="EC" id="5.2.1.8"/>
    </reaction>
</comment>